<dbReference type="AlphaFoldDB" id="A0A377XNM0"/>
<name>A0A377XNM0_KLEPN</name>
<keyword evidence="1" id="KW-0547">Nucleotide-binding</keyword>
<accession>A0A377XNM0</accession>
<gene>
    <name evidence="5" type="ORF">NCTC5047_06218</name>
</gene>
<evidence type="ECO:0000259" key="4">
    <source>
        <dbReference type="SMART" id="SM00797"/>
    </source>
</evidence>
<evidence type="ECO:0000256" key="1">
    <source>
        <dbReference type="ARBA" id="ARBA00022741"/>
    </source>
</evidence>
<organism evidence="5 6">
    <name type="scientific">Klebsiella pneumoniae</name>
    <dbReference type="NCBI Taxonomy" id="573"/>
    <lineage>
        <taxon>Bacteria</taxon>
        <taxon>Pseudomonadati</taxon>
        <taxon>Pseudomonadota</taxon>
        <taxon>Gammaproteobacteria</taxon>
        <taxon>Enterobacterales</taxon>
        <taxon>Enterobacteriaceae</taxon>
        <taxon>Klebsiella/Raoultella group</taxon>
        <taxon>Klebsiella</taxon>
        <taxon>Klebsiella pneumoniae complex</taxon>
    </lineage>
</organism>
<dbReference type="Pfam" id="PF02626">
    <property type="entry name" value="CT_A_B"/>
    <property type="match status" value="1"/>
</dbReference>
<evidence type="ECO:0000313" key="5">
    <source>
        <dbReference type="EMBL" id="STT85143.1"/>
    </source>
</evidence>
<evidence type="ECO:0000256" key="3">
    <source>
        <dbReference type="ARBA" id="ARBA00022840"/>
    </source>
</evidence>
<dbReference type="GO" id="GO:0016787">
    <property type="term" value="F:hydrolase activity"/>
    <property type="evidence" value="ECO:0007669"/>
    <property type="project" value="UniProtKB-KW"/>
</dbReference>
<dbReference type="PANTHER" id="PTHR43309">
    <property type="entry name" value="5-OXOPROLINASE SUBUNIT C"/>
    <property type="match status" value="1"/>
</dbReference>
<dbReference type="Proteomes" id="UP000254340">
    <property type="component" value="Unassembled WGS sequence"/>
</dbReference>
<reference evidence="5 6" key="1">
    <citation type="submission" date="2018-06" db="EMBL/GenBank/DDBJ databases">
        <authorList>
            <consortium name="Pathogen Informatics"/>
            <person name="Doyle S."/>
        </authorList>
    </citation>
    <scope>NUCLEOTIDE SEQUENCE [LARGE SCALE GENOMIC DNA]</scope>
    <source>
        <strain evidence="5 6">NCTC5047</strain>
    </source>
</reference>
<dbReference type="GO" id="GO:0005524">
    <property type="term" value="F:ATP binding"/>
    <property type="evidence" value="ECO:0007669"/>
    <property type="project" value="UniProtKB-KW"/>
</dbReference>
<sequence>MCSSTRHCWFALTGAACEATLDGAPVWLGWRMEAKAGQRLVLKNPQHGIRSYLAVAGGIDVPEVLGSRSTDLKVGIGGIEGRRLQDGDQVKIGKSSRRFSASRGVKQLPIGNIIRALPGPEYHEFDSVSQESFWRSPWKLSPQSNRMGYRLQGQPLKRTTDREMLSHGLLPGVVQVPHNGQPIVLMNDAQTTGGYPRIACIIEADMYQLAQIPLGQPIHFTPCSLEEALKARADQQRYLEQLAWRLSDEN</sequence>
<dbReference type="InterPro" id="IPR029000">
    <property type="entry name" value="Cyclophilin-like_dom_sf"/>
</dbReference>
<keyword evidence="2 5" id="KW-0378">Hydrolase</keyword>
<proteinExistence type="predicted"/>
<dbReference type="Gene3D" id="2.40.100.10">
    <property type="entry name" value="Cyclophilin-like"/>
    <property type="match status" value="1"/>
</dbReference>
<feature type="domain" description="Carboxyltransferase" evidence="4">
    <location>
        <begin position="1"/>
        <end position="238"/>
    </location>
</feature>
<dbReference type="NCBIfam" id="TIGR00724">
    <property type="entry name" value="urea_amlyse_rel"/>
    <property type="match status" value="1"/>
</dbReference>
<evidence type="ECO:0000256" key="2">
    <source>
        <dbReference type="ARBA" id="ARBA00022801"/>
    </source>
</evidence>
<protein>
    <submittedName>
        <fullName evidence="5">Allophanate hydrolase 2 subunit 2</fullName>
    </submittedName>
</protein>
<evidence type="ECO:0000313" key="6">
    <source>
        <dbReference type="Proteomes" id="UP000254340"/>
    </source>
</evidence>
<dbReference type="InterPro" id="IPR003778">
    <property type="entry name" value="CT_A_B"/>
</dbReference>
<dbReference type="PANTHER" id="PTHR43309:SF3">
    <property type="entry name" value="5-OXOPROLINASE SUBUNIT C"/>
    <property type="match status" value="1"/>
</dbReference>
<dbReference type="SUPFAM" id="SSF50891">
    <property type="entry name" value="Cyclophilin-like"/>
    <property type="match status" value="1"/>
</dbReference>
<dbReference type="SMART" id="SM00797">
    <property type="entry name" value="AHS2"/>
    <property type="match status" value="1"/>
</dbReference>
<dbReference type="EMBL" id="UGLH01000006">
    <property type="protein sequence ID" value="STT85143.1"/>
    <property type="molecule type" value="Genomic_DNA"/>
</dbReference>
<dbReference type="InterPro" id="IPR052708">
    <property type="entry name" value="PxpC"/>
</dbReference>
<dbReference type="PROSITE" id="PS51257">
    <property type="entry name" value="PROKAR_LIPOPROTEIN"/>
    <property type="match status" value="1"/>
</dbReference>
<keyword evidence="3" id="KW-0067">ATP-binding</keyword>